<evidence type="ECO:0000313" key="2">
    <source>
        <dbReference type="EMBL" id="KAK2616180.1"/>
    </source>
</evidence>
<evidence type="ECO:0000313" key="3">
    <source>
        <dbReference type="Proteomes" id="UP001251528"/>
    </source>
</evidence>
<dbReference type="AlphaFoldDB" id="A0AAJ0CZ19"/>
<organism evidence="2 3">
    <name type="scientific">Conoideocrella luteorostrata</name>
    <dbReference type="NCBI Taxonomy" id="1105319"/>
    <lineage>
        <taxon>Eukaryota</taxon>
        <taxon>Fungi</taxon>
        <taxon>Dikarya</taxon>
        <taxon>Ascomycota</taxon>
        <taxon>Pezizomycotina</taxon>
        <taxon>Sordariomycetes</taxon>
        <taxon>Hypocreomycetidae</taxon>
        <taxon>Hypocreales</taxon>
        <taxon>Clavicipitaceae</taxon>
        <taxon>Conoideocrella</taxon>
    </lineage>
</organism>
<accession>A0AAJ0CZ19</accession>
<feature type="compositionally biased region" description="Basic and acidic residues" evidence="1">
    <location>
        <begin position="83"/>
        <end position="96"/>
    </location>
</feature>
<protein>
    <submittedName>
        <fullName evidence="2">Uncharacterized protein</fullName>
    </submittedName>
</protein>
<comment type="caution">
    <text evidence="2">The sequence shown here is derived from an EMBL/GenBank/DDBJ whole genome shotgun (WGS) entry which is preliminary data.</text>
</comment>
<gene>
    <name evidence="2" type="ORF">QQS21_000812</name>
</gene>
<feature type="region of interest" description="Disordered" evidence="1">
    <location>
        <begin position="61"/>
        <end position="103"/>
    </location>
</feature>
<keyword evidence="3" id="KW-1185">Reference proteome</keyword>
<name>A0AAJ0CZ19_9HYPO</name>
<dbReference type="Proteomes" id="UP001251528">
    <property type="component" value="Unassembled WGS sequence"/>
</dbReference>
<evidence type="ECO:0000256" key="1">
    <source>
        <dbReference type="SAM" id="MobiDB-lite"/>
    </source>
</evidence>
<reference evidence="2" key="1">
    <citation type="submission" date="2023-06" db="EMBL/GenBank/DDBJ databases">
        <title>Conoideocrella luteorostrata (Hypocreales: Clavicipitaceae), a potential biocontrol fungus for elongate hemlock scale in United States Christmas tree production areas.</title>
        <authorList>
            <person name="Barrett H."/>
            <person name="Lovett B."/>
            <person name="Macias A.M."/>
            <person name="Stajich J.E."/>
            <person name="Kasson M.T."/>
        </authorList>
    </citation>
    <scope>NUCLEOTIDE SEQUENCE</scope>
    <source>
        <strain evidence="2">ARSEF 14590</strain>
    </source>
</reference>
<dbReference type="EMBL" id="JASWJB010000008">
    <property type="protein sequence ID" value="KAK2616180.1"/>
    <property type="molecule type" value="Genomic_DNA"/>
</dbReference>
<sequence length="103" mass="11317">MEELEATQSIHHHTHQENNIAYDTAIINMSDVPHPRHPDHQSGISDDAAVAEHDLIARAEEEEERMHPDSGNAAPATGVDTKATGDKKDGPLDKIKNALHMNK</sequence>
<feature type="region of interest" description="Disordered" evidence="1">
    <location>
        <begin position="1"/>
        <end position="21"/>
    </location>
</feature>
<proteinExistence type="predicted"/>